<organism evidence="2 3">
    <name type="scientific">Thiohalobacter thiocyanaticus</name>
    <dbReference type="NCBI Taxonomy" id="585455"/>
    <lineage>
        <taxon>Bacteria</taxon>
        <taxon>Pseudomonadati</taxon>
        <taxon>Pseudomonadota</taxon>
        <taxon>Gammaproteobacteria</taxon>
        <taxon>Thiohalobacterales</taxon>
        <taxon>Thiohalobacteraceae</taxon>
        <taxon>Thiohalobacter</taxon>
    </lineage>
</organism>
<protein>
    <submittedName>
        <fullName evidence="2">Uncharacterized protein</fullName>
    </submittedName>
</protein>
<dbReference type="RefSeq" id="WP_125181202.1">
    <property type="nucleotide sequence ID" value="NZ_QZMU01000001.1"/>
</dbReference>
<evidence type="ECO:0000313" key="3">
    <source>
        <dbReference type="Proteomes" id="UP000287798"/>
    </source>
</evidence>
<evidence type="ECO:0000256" key="1">
    <source>
        <dbReference type="SAM" id="MobiDB-lite"/>
    </source>
</evidence>
<keyword evidence="3" id="KW-1185">Reference proteome</keyword>
<comment type="caution">
    <text evidence="2">The sequence shown here is derived from an EMBL/GenBank/DDBJ whole genome shotgun (WGS) entry which is preliminary data.</text>
</comment>
<sequence length="91" mass="10341">MCFEMRTRLYKRLATGRRLRELPAGAPIARVLPEPTLELEETVYRARLERTILRSSMTSDALQQVYGAQLPHGCSPERRPAAGLTTRALHH</sequence>
<evidence type="ECO:0000313" key="2">
    <source>
        <dbReference type="EMBL" id="RRQ21862.1"/>
    </source>
</evidence>
<dbReference type="Proteomes" id="UP000287798">
    <property type="component" value="Unassembled WGS sequence"/>
</dbReference>
<proteinExistence type="predicted"/>
<name>A0A426QJB3_9GAMM</name>
<feature type="region of interest" description="Disordered" evidence="1">
    <location>
        <begin position="70"/>
        <end position="91"/>
    </location>
</feature>
<dbReference type="EMBL" id="QZMU01000001">
    <property type="protein sequence ID" value="RRQ21862.1"/>
    <property type="molecule type" value="Genomic_DNA"/>
</dbReference>
<accession>A0A426QJB3</accession>
<reference evidence="2 3" key="1">
    <citation type="journal article" date="2010" name="Int. J. Syst. Evol. Microbiol.">
        <title>Thiohalobacter thiocyanaticus gen. nov., sp. nov., a moderately halophilic, sulfur-oxidizing gammaproteobacterium from hypersaline lakes, that utilizes thiocyanate.</title>
        <authorList>
            <person name="Sorokin D.Y."/>
            <person name="Kovaleva O.L."/>
            <person name="Tourova T.P."/>
            <person name="Muyzer G."/>
        </authorList>
    </citation>
    <scope>NUCLEOTIDE SEQUENCE [LARGE SCALE GENOMIC DNA]</scope>
    <source>
        <strain evidence="2 3">Hrh1</strain>
    </source>
</reference>
<gene>
    <name evidence="2" type="ORF">D6C00_07825</name>
</gene>
<dbReference type="AlphaFoldDB" id="A0A426QJB3"/>